<dbReference type="AlphaFoldDB" id="A0A1H6W9P2"/>
<accession>A0A1H6W9P2</accession>
<sequence length="286" mass="31868">MPPRARWTTCPSGGLAGFIVRQGAGYPRIVHEVPWHDRAGWKRDRCSSRTSGWMMARRPGAASSCTWTGRRSRASPSLSLWSNLPATIDARQIADLYRRRWHIEGMFQRLESVLQSELRSLGHPRAALLGFAVAVLKRSVEQAHRERLPEGWEASPLPPGGAGQKPLRGDARRVTGRALARLGRRFGQHTGTAPVGIGAAHQAQPGGHEQAWPQGEKDQRVGRWRHSPCSCLHRPASSRPRKAKDLLISNEPQPSRITRRGYGGQRATAKRSRAGSVRRSNRRLKR</sequence>
<feature type="region of interest" description="Disordered" evidence="1">
    <location>
        <begin position="147"/>
        <end position="171"/>
    </location>
</feature>
<gene>
    <name evidence="2" type="ORF">SAMN04244572_02730</name>
</gene>
<evidence type="ECO:0000256" key="1">
    <source>
        <dbReference type="SAM" id="MobiDB-lite"/>
    </source>
</evidence>
<name>A0A1H6W9P2_9GAMM</name>
<organism evidence="2 3">
    <name type="scientific">Azotobacter beijerinckii</name>
    <dbReference type="NCBI Taxonomy" id="170623"/>
    <lineage>
        <taxon>Bacteria</taxon>
        <taxon>Pseudomonadati</taxon>
        <taxon>Pseudomonadota</taxon>
        <taxon>Gammaproteobacteria</taxon>
        <taxon>Pseudomonadales</taxon>
        <taxon>Pseudomonadaceae</taxon>
        <taxon>Azotobacter</taxon>
    </lineage>
</organism>
<evidence type="ECO:0000313" key="3">
    <source>
        <dbReference type="Proteomes" id="UP000199250"/>
    </source>
</evidence>
<dbReference type="SUPFAM" id="SSF53098">
    <property type="entry name" value="Ribonuclease H-like"/>
    <property type="match status" value="1"/>
</dbReference>
<dbReference type="EMBL" id="FNYQ01000047">
    <property type="protein sequence ID" value="SEJ09560.1"/>
    <property type="molecule type" value="Genomic_DNA"/>
</dbReference>
<proteinExistence type="predicted"/>
<reference evidence="2 3" key="1">
    <citation type="submission" date="2016-10" db="EMBL/GenBank/DDBJ databases">
        <authorList>
            <person name="de Groot N.N."/>
        </authorList>
    </citation>
    <scope>NUCLEOTIDE SEQUENCE [LARGE SCALE GENOMIC DNA]</scope>
    <source>
        <strain evidence="2 3">DSM 373</strain>
    </source>
</reference>
<protein>
    <recommendedName>
        <fullName evidence="4">Transposase DDE domain-containing protein</fullName>
    </recommendedName>
</protein>
<evidence type="ECO:0008006" key="4">
    <source>
        <dbReference type="Google" id="ProtNLM"/>
    </source>
</evidence>
<evidence type="ECO:0000313" key="2">
    <source>
        <dbReference type="EMBL" id="SEJ09560.1"/>
    </source>
</evidence>
<feature type="region of interest" description="Disordered" evidence="1">
    <location>
        <begin position="188"/>
        <end position="286"/>
    </location>
</feature>
<dbReference type="Proteomes" id="UP000199250">
    <property type="component" value="Unassembled WGS sequence"/>
</dbReference>
<dbReference type="InterPro" id="IPR012337">
    <property type="entry name" value="RNaseH-like_sf"/>
</dbReference>